<dbReference type="GO" id="GO:0004843">
    <property type="term" value="F:cysteine-type deubiquitinase activity"/>
    <property type="evidence" value="ECO:0007669"/>
    <property type="project" value="UniProtKB-UniRule"/>
</dbReference>
<dbReference type="GO" id="GO:0005737">
    <property type="term" value="C:cytoplasm"/>
    <property type="evidence" value="ECO:0007669"/>
    <property type="project" value="TreeGrafter"/>
</dbReference>
<comment type="caution">
    <text evidence="10">The sequence shown here is derived from an EMBL/GenBank/DDBJ whole genome shotgun (WGS) entry which is preliminary data.</text>
</comment>
<dbReference type="SUPFAM" id="SSF54001">
    <property type="entry name" value="Cysteine proteinases"/>
    <property type="match status" value="1"/>
</dbReference>
<proteinExistence type="inferred from homology"/>
<dbReference type="InterPro" id="IPR038765">
    <property type="entry name" value="Papain-like_cys_pep_sf"/>
</dbReference>
<accession>A0AAV0B8R5</accession>
<evidence type="ECO:0000313" key="10">
    <source>
        <dbReference type="EMBL" id="CAH7682914.1"/>
    </source>
</evidence>
<keyword evidence="11" id="KW-1185">Reference proteome</keyword>
<dbReference type="GO" id="GO:0016579">
    <property type="term" value="P:protein deubiquitination"/>
    <property type="evidence" value="ECO:0007669"/>
    <property type="project" value="TreeGrafter"/>
</dbReference>
<dbReference type="PANTHER" id="PTHR10589:SF17">
    <property type="entry name" value="UBIQUITIN CARBOXYL-TERMINAL HYDROLASE"/>
    <property type="match status" value="1"/>
</dbReference>
<dbReference type="InterPro" id="IPR036959">
    <property type="entry name" value="Peptidase_C12_UCH_sf"/>
</dbReference>
<feature type="site" description="Important for enzyme activity" evidence="7">
    <location>
        <position position="198"/>
    </location>
</feature>
<sequence>MPWLPLESNPDVMNRWSSTLGLDTDRVSFTDVYSLDDDLLSIVPTPVYADEEMRLNEIRSTTDPSIIENLESGLVFIKQTIGNACGTIGLLQRLIKQPRSSNQGERALKDFIKSCKDTKDPIKRAKLLESNLEISSVHDDLFKIGSIQTSKNQFFYLCSKVPEENEEVNLHFVCFVKSSVSIKSGSSDSKEDRLVELDGRKSFPIDHGRLETDLLHGIIPIVKRFIDLSNNNLQFNLIALSPKIS</sequence>
<evidence type="ECO:0000256" key="1">
    <source>
        <dbReference type="ARBA" id="ARBA00000707"/>
    </source>
</evidence>
<evidence type="ECO:0000256" key="6">
    <source>
        <dbReference type="ARBA" id="ARBA00022807"/>
    </source>
</evidence>
<dbReference type="InterPro" id="IPR001578">
    <property type="entry name" value="Peptidase_C12_UCH"/>
</dbReference>
<dbReference type="PRINTS" id="PR00707">
    <property type="entry name" value="UBCTHYDRLASE"/>
</dbReference>
<dbReference type="GO" id="GO:0006511">
    <property type="term" value="P:ubiquitin-dependent protein catabolic process"/>
    <property type="evidence" value="ECO:0007669"/>
    <property type="project" value="UniProtKB-UniRule"/>
</dbReference>
<dbReference type="EC" id="3.4.19.12" evidence="8"/>
<dbReference type="AlphaFoldDB" id="A0AAV0B8R5"/>
<evidence type="ECO:0000256" key="4">
    <source>
        <dbReference type="ARBA" id="ARBA00022786"/>
    </source>
</evidence>
<evidence type="ECO:0000313" key="11">
    <source>
        <dbReference type="Proteomes" id="UP001153365"/>
    </source>
</evidence>
<dbReference type="EMBL" id="CALTRL010004337">
    <property type="protein sequence ID" value="CAH7682914.1"/>
    <property type="molecule type" value="Genomic_DNA"/>
</dbReference>
<keyword evidence="5 7" id="KW-0378">Hydrolase</keyword>
<keyword evidence="6 7" id="KW-0788">Thiol protease</keyword>
<evidence type="ECO:0000259" key="9">
    <source>
        <dbReference type="PROSITE" id="PS52048"/>
    </source>
</evidence>
<dbReference type="PROSITE" id="PS52048">
    <property type="entry name" value="UCH_DOMAIN"/>
    <property type="match status" value="1"/>
</dbReference>
<gene>
    <name evidence="10" type="ORF">PPACK8108_LOCUS16078</name>
</gene>
<dbReference type="Proteomes" id="UP001153365">
    <property type="component" value="Unassembled WGS sequence"/>
</dbReference>
<dbReference type="Gene3D" id="3.40.532.10">
    <property type="entry name" value="Peptidase C12, ubiquitin carboxyl-terminal hydrolase"/>
    <property type="match status" value="1"/>
</dbReference>
<comment type="catalytic activity">
    <reaction evidence="1 7 8">
        <text>Thiol-dependent hydrolysis of ester, thioester, amide, peptide and isopeptide bonds formed by the C-terminal Gly of ubiquitin (a 76-residue protein attached to proteins as an intracellular targeting signal).</text>
        <dbReference type="EC" id="3.4.19.12"/>
    </reaction>
</comment>
<evidence type="ECO:0000256" key="7">
    <source>
        <dbReference type="PROSITE-ProRule" id="PRU01393"/>
    </source>
</evidence>
<reference evidence="10" key="1">
    <citation type="submission" date="2022-06" db="EMBL/GenBank/DDBJ databases">
        <authorList>
            <consortium name="SYNGENTA / RWTH Aachen University"/>
        </authorList>
    </citation>
    <scope>NUCLEOTIDE SEQUENCE</scope>
</reference>
<feature type="active site" description="Proton donor" evidence="7">
    <location>
        <position position="171"/>
    </location>
</feature>
<evidence type="ECO:0000256" key="3">
    <source>
        <dbReference type="ARBA" id="ARBA00022670"/>
    </source>
</evidence>
<feature type="domain" description="UCH catalytic" evidence="9">
    <location>
        <begin position="2"/>
        <end position="242"/>
    </location>
</feature>
<name>A0AAV0B8R5_PHAPC</name>
<dbReference type="Pfam" id="PF01088">
    <property type="entry name" value="Peptidase_C12"/>
    <property type="match status" value="1"/>
</dbReference>
<evidence type="ECO:0000256" key="2">
    <source>
        <dbReference type="ARBA" id="ARBA00009326"/>
    </source>
</evidence>
<evidence type="ECO:0000256" key="5">
    <source>
        <dbReference type="ARBA" id="ARBA00022801"/>
    </source>
</evidence>
<evidence type="ECO:0000256" key="8">
    <source>
        <dbReference type="RuleBase" id="RU361215"/>
    </source>
</evidence>
<feature type="site" description="Transition state stabilizer" evidence="7">
    <location>
        <position position="79"/>
    </location>
</feature>
<comment type="similarity">
    <text evidence="2 7 8">Belongs to the peptidase C12 family.</text>
</comment>
<feature type="active site" description="Nucleophile" evidence="7">
    <location>
        <position position="85"/>
    </location>
</feature>
<keyword evidence="3 7" id="KW-0645">Protease</keyword>
<dbReference type="PANTHER" id="PTHR10589">
    <property type="entry name" value="UBIQUITIN CARBOXYL-TERMINAL HYDROLASE"/>
    <property type="match status" value="1"/>
</dbReference>
<protein>
    <recommendedName>
        <fullName evidence="8">Ubiquitin carboxyl-terminal hydrolase</fullName>
        <ecNumber evidence="8">3.4.19.12</ecNumber>
    </recommendedName>
</protein>
<keyword evidence="4 7" id="KW-0833">Ubl conjugation pathway</keyword>
<organism evidence="10 11">
    <name type="scientific">Phakopsora pachyrhizi</name>
    <name type="common">Asian soybean rust disease fungus</name>
    <dbReference type="NCBI Taxonomy" id="170000"/>
    <lineage>
        <taxon>Eukaryota</taxon>
        <taxon>Fungi</taxon>
        <taxon>Dikarya</taxon>
        <taxon>Basidiomycota</taxon>
        <taxon>Pucciniomycotina</taxon>
        <taxon>Pucciniomycetes</taxon>
        <taxon>Pucciniales</taxon>
        <taxon>Phakopsoraceae</taxon>
        <taxon>Phakopsora</taxon>
    </lineage>
</organism>